<dbReference type="EMBL" id="CAUYUJ010021048">
    <property type="protein sequence ID" value="CAK0902261.1"/>
    <property type="molecule type" value="Genomic_DNA"/>
</dbReference>
<evidence type="ECO:0000313" key="3">
    <source>
        <dbReference type="EMBL" id="CAK0902261.1"/>
    </source>
</evidence>
<proteinExistence type="predicted"/>
<feature type="region of interest" description="Disordered" evidence="1">
    <location>
        <begin position="108"/>
        <end position="163"/>
    </location>
</feature>
<evidence type="ECO:0000313" key="4">
    <source>
        <dbReference type="Proteomes" id="UP001189429"/>
    </source>
</evidence>
<name>A0ABN9XUF3_9DINO</name>
<protein>
    <submittedName>
        <fullName evidence="3">Uncharacterized protein</fullName>
    </submittedName>
</protein>
<keyword evidence="2" id="KW-1133">Transmembrane helix</keyword>
<comment type="caution">
    <text evidence="3">The sequence shown here is derived from an EMBL/GenBank/DDBJ whole genome shotgun (WGS) entry which is preliminary data.</text>
</comment>
<reference evidence="3" key="1">
    <citation type="submission" date="2023-10" db="EMBL/GenBank/DDBJ databases">
        <authorList>
            <person name="Chen Y."/>
            <person name="Shah S."/>
            <person name="Dougan E. K."/>
            <person name="Thang M."/>
            <person name="Chan C."/>
        </authorList>
    </citation>
    <scope>NUCLEOTIDE SEQUENCE [LARGE SCALE GENOMIC DNA]</scope>
</reference>
<evidence type="ECO:0000256" key="2">
    <source>
        <dbReference type="SAM" id="Phobius"/>
    </source>
</evidence>
<keyword evidence="2" id="KW-0812">Transmembrane</keyword>
<organism evidence="3 4">
    <name type="scientific">Prorocentrum cordatum</name>
    <dbReference type="NCBI Taxonomy" id="2364126"/>
    <lineage>
        <taxon>Eukaryota</taxon>
        <taxon>Sar</taxon>
        <taxon>Alveolata</taxon>
        <taxon>Dinophyceae</taxon>
        <taxon>Prorocentrales</taxon>
        <taxon>Prorocentraceae</taxon>
        <taxon>Prorocentrum</taxon>
    </lineage>
</organism>
<keyword evidence="4" id="KW-1185">Reference proteome</keyword>
<sequence length="163" mass="18175">MHVSQSGQTACRKCAMPEMWDEVEGSDDYDRCMTCPLWQHSLEDGPLTTVCTSCFASADVMLSMSNCGVMTMLIITAFLCSVSGMLYLVRELKLLFKETSSRQFVDAQQKLLENPEEDPEIADPQEAAREATREVSQEDRREVSREGTRPEVADPPVNPEGAC</sequence>
<keyword evidence="2" id="KW-0472">Membrane</keyword>
<feature type="transmembrane region" description="Helical" evidence="2">
    <location>
        <begin position="69"/>
        <end position="89"/>
    </location>
</feature>
<dbReference type="Proteomes" id="UP001189429">
    <property type="component" value="Unassembled WGS sequence"/>
</dbReference>
<feature type="compositionally biased region" description="Acidic residues" evidence="1">
    <location>
        <begin position="114"/>
        <end position="123"/>
    </location>
</feature>
<gene>
    <name evidence="3" type="ORF">PCOR1329_LOCUS78937</name>
</gene>
<feature type="compositionally biased region" description="Basic and acidic residues" evidence="1">
    <location>
        <begin position="126"/>
        <end position="152"/>
    </location>
</feature>
<accession>A0ABN9XUF3</accession>
<evidence type="ECO:0000256" key="1">
    <source>
        <dbReference type="SAM" id="MobiDB-lite"/>
    </source>
</evidence>